<protein>
    <submittedName>
        <fullName evidence="2">Uncharacterized protein</fullName>
    </submittedName>
</protein>
<evidence type="ECO:0000313" key="3">
    <source>
        <dbReference type="Proteomes" id="UP000076722"/>
    </source>
</evidence>
<proteinExistence type="predicted"/>
<sequence>MSNSVVANENSAPDALQSEQRSRLSSPIDIPSQTGLSGARRSRRRAASTASSSSSSAHSPDSPSPTTPPPLNTRAPLDPAAVSPSTSPVLSYFLASTSPTSASKVLPFTRRKTVNFGTAVAEALDDEPVEVPHVFHHSRRVSASWANNGKLGPHQPGPLTGSQQERGAALMRRLSLGAAMRPTFPSSFDSGPQTSPGLQMNESPNRYPTPPRVNHRAATISAGSAAPKPRAPSPMGERMLKGHFDGW</sequence>
<dbReference type="OrthoDB" id="2554033at2759"/>
<feature type="region of interest" description="Disordered" evidence="1">
    <location>
        <begin position="1"/>
        <end position="83"/>
    </location>
</feature>
<feature type="compositionally biased region" description="Polar residues" evidence="1">
    <location>
        <begin position="184"/>
        <end position="206"/>
    </location>
</feature>
<feature type="compositionally biased region" description="Basic and acidic residues" evidence="1">
    <location>
        <begin position="238"/>
        <end position="247"/>
    </location>
</feature>
<evidence type="ECO:0000313" key="2">
    <source>
        <dbReference type="EMBL" id="KZS92446.1"/>
    </source>
</evidence>
<reference evidence="2 3" key="1">
    <citation type="journal article" date="2016" name="Mol. Biol. Evol.">
        <title>Comparative Genomics of Early-Diverging Mushroom-Forming Fungi Provides Insights into the Origins of Lignocellulose Decay Capabilities.</title>
        <authorList>
            <person name="Nagy L.G."/>
            <person name="Riley R."/>
            <person name="Tritt A."/>
            <person name="Adam C."/>
            <person name="Daum C."/>
            <person name="Floudas D."/>
            <person name="Sun H."/>
            <person name="Yadav J.S."/>
            <person name="Pangilinan J."/>
            <person name="Larsson K.H."/>
            <person name="Matsuura K."/>
            <person name="Barry K."/>
            <person name="Labutti K."/>
            <person name="Kuo R."/>
            <person name="Ohm R.A."/>
            <person name="Bhattacharya S.S."/>
            <person name="Shirouzu T."/>
            <person name="Yoshinaga Y."/>
            <person name="Martin F.M."/>
            <person name="Grigoriev I.V."/>
            <person name="Hibbett D.S."/>
        </authorList>
    </citation>
    <scope>NUCLEOTIDE SEQUENCE [LARGE SCALE GENOMIC DNA]</scope>
    <source>
        <strain evidence="2 3">HHB9708</strain>
    </source>
</reference>
<feature type="region of interest" description="Disordered" evidence="1">
    <location>
        <begin position="181"/>
        <end position="247"/>
    </location>
</feature>
<evidence type="ECO:0000256" key="1">
    <source>
        <dbReference type="SAM" id="MobiDB-lite"/>
    </source>
</evidence>
<organism evidence="2 3">
    <name type="scientific">Sistotremastrum niveocremeum HHB9708</name>
    <dbReference type="NCBI Taxonomy" id="1314777"/>
    <lineage>
        <taxon>Eukaryota</taxon>
        <taxon>Fungi</taxon>
        <taxon>Dikarya</taxon>
        <taxon>Basidiomycota</taxon>
        <taxon>Agaricomycotina</taxon>
        <taxon>Agaricomycetes</taxon>
        <taxon>Sistotremastrales</taxon>
        <taxon>Sistotremastraceae</taxon>
        <taxon>Sertulicium</taxon>
        <taxon>Sertulicium niveocremeum</taxon>
    </lineage>
</organism>
<dbReference type="Proteomes" id="UP000076722">
    <property type="component" value="Unassembled WGS sequence"/>
</dbReference>
<keyword evidence="3" id="KW-1185">Reference proteome</keyword>
<accession>A0A164TKN6</accession>
<feature type="compositionally biased region" description="Polar residues" evidence="1">
    <location>
        <begin position="1"/>
        <end position="36"/>
    </location>
</feature>
<feature type="compositionally biased region" description="Pro residues" evidence="1">
    <location>
        <begin position="62"/>
        <end position="71"/>
    </location>
</feature>
<feature type="compositionally biased region" description="Low complexity" evidence="1">
    <location>
        <begin position="47"/>
        <end position="61"/>
    </location>
</feature>
<dbReference type="AlphaFoldDB" id="A0A164TKN6"/>
<name>A0A164TKN6_9AGAM</name>
<dbReference type="EMBL" id="KV419410">
    <property type="protein sequence ID" value="KZS92446.1"/>
    <property type="molecule type" value="Genomic_DNA"/>
</dbReference>
<gene>
    <name evidence="2" type="ORF">SISNIDRAFT_466829</name>
</gene>